<protein>
    <submittedName>
        <fullName evidence="1">Uncharacterized protein</fullName>
    </submittedName>
</protein>
<name>A0ACC2VGF3_9TREE</name>
<dbReference type="EMBL" id="JASBWS010000094">
    <property type="protein sequence ID" value="KAJ9098362.1"/>
    <property type="molecule type" value="Genomic_DNA"/>
</dbReference>
<organism evidence="1 2">
    <name type="scientific">Naganishia adeliensis</name>
    <dbReference type="NCBI Taxonomy" id="92952"/>
    <lineage>
        <taxon>Eukaryota</taxon>
        <taxon>Fungi</taxon>
        <taxon>Dikarya</taxon>
        <taxon>Basidiomycota</taxon>
        <taxon>Agaricomycotina</taxon>
        <taxon>Tremellomycetes</taxon>
        <taxon>Filobasidiales</taxon>
        <taxon>Filobasidiaceae</taxon>
        <taxon>Naganishia</taxon>
    </lineage>
</organism>
<evidence type="ECO:0000313" key="2">
    <source>
        <dbReference type="Proteomes" id="UP001230649"/>
    </source>
</evidence>
<comment type="caution">
    <text evidence="1">The sequence shown here is derived from an EMBL/GenBank/DDBJ whole genome shotgun (WGS) entry which is preliminary data.</text>
</comment>
<proteinExistence type="predicted"/>
<gene>
    <name evidence="1" type="ORF">QFC20_005987</name>
</gene>
<sequence length="99" mass="11568">MNYNPKLEILYDAFFQSTRGSAIQKGKIAVFFLKLQLKYCLAIAEHYPLHMRTDPGQVHWVRSQADAEGFEKRLSNHPGKVRFWVDEDDMYAEFLSNQA</sequence>
<evidence type="ECO:0000313" key="1">
    <source>
        <dbReference type="EMBL" id="KAJ9098362.1"/>
    </source>
</evidence>
<accession>A0ACC2VGF3</accession>
<keyword evidence="2" id="KW-1185">Reference proteome</keyword>
<dbReference type="Proteomes" id="UP001230649">
    <property type="component" value="Unassembled WGS sequence"/>
</dbReference>
<reference evidence="1" key="1">
    <citation type="submission" date="2023-04" db="EMBL/GenBank/DDBJ databases">
        <title>Draft Genome sequencing of Naganishia species isolated from polar environments using Oxford Nanopore Technology.</title>
        <authorList>
            <person name="Leo P."/>
            <person name="Venkateswaran K."/>
        </authorList>
    </citation>
    <scope>NUCLEOTIDE SEQUENCE</scope>
    <source>
        <strain evidence="1">MNA-CCFEE 5262</strain>
    </source>
</reference>